<dbReference type="SUPFAM" id="SSF46689">
    <property type="entry name" value="Homeodomain-like"/>
    <property type="match status" value="1"/>
</dbReference>
<sequence>MKNAINPETDKTSLKRKEILQAALVEFSQLGLNGARIETIAKKANMSKSNLLYYFDNKEDLYVVVLEDVLTEWLTPLAGLETKAEPKEALKNYIAVKYELSKNNPESSRLYALEIMQGAPHLMNVLKGPLKKLVKQKVQVIETWIEQGKLKAVSPYHLIFHIWAVTQHYADFAVQTDAVVGKTLSNKKFTTEAKQTSFQLLVDSLIP</sequence>
<dbReference type="EMBL" id="UGPY01000003">
    <property type="protein sequence ID" value="STZ04853.1"/>
    <property type="molecule type" value="Genomic_DNA"/>
</dbReference>
<dbReference type="EMBL" id="PKJS01000017">
    <property type="protein sequence ID" value="PKZ67938.1"/>
    <property type="molecule type" value="Genomic_DNA"/>
</dbReference>
<dbReference type="Pfam" id="PF00440">
    <property type="entry name" value="TetR_N"/>
    <property type="match status" value="1"/>
</dbReference>
<evidence type="ECO:0000313" key="4">
    <source>
        <dbReference type="EMBL" id="ATQ84200.1"/>
    </source>
</evidence>
<feature type="DNA-binding region" description="H-T-H motif" evidence="2">
    <location>
        <begin position="36"/>
        <end position="55"/>
    </location>
</feature>
<protein>
    <submittedName>
        <fullName evidence="7">Rut operon repressor</fullName>
    </submittedName>
    <submittedName>
        <fullName evidence="6">TetR family transcriptional regulator</fullName>
    </submittedName>
</protein>
<dbReference type="PANTHER" id="PTHR30328:SF54">
    <property type="entry name" value="HTH-TYPE TRANSCRIPTIONAL REPRESSOR SCO4008"/>
    <property type="match status" value="1"/>
</dbReference>
<reference evidence="8" key="3">
    <citation type="journal article" date="2018" name="Genome Announc.">
        <title>Complete Genome Sequences of Three Moraxella osloensis Strains Isolated from Human Skin.</title>
        <authorList>
            <person name="Lim J.Y."/>
            <person name="Hwang I."/>
            <person name="Ganzorig M."/>
            <person name="Huang S.L."/>
            <person name="Cho G.S."/>
            <person name="Franz C.M.A.P."/>
            <person name="Lee K."/>
        </authorList>
    </citation>
    <scope>NUCLEOTIDE SEQUENCE [LARGE SCALE GENOMIC DNA]</scope>
    <source>
        <strain evidence="8">YHS</strain>
    </source>
</reference>
<dbReference type="Pfam" id="PF08362">
    <property type="entry name" value="TetR_C_3"/>
    <property type="match status" value="1"/>
</dbReference>
<keyword evidence="1 2" id="KW-0238">DNA-binding</keyword>
<keyword evidence="10" id="KW-1185">Reference proteome</keyword>
<dbReference type="Gene3D" id="1.10.357.10">
    <property type="entry name" value="Tetracycline Repressor, domain 2"/>
    <property type="match status" value="1"/>
</dbReference>
<proteinExistence type="predicted"/>
<geneLocation type="plasmid" evidence="8">
    <name>pyhs1</name>
</geneLocation>
<evidence type="ECO:0000256" key="2">
    <source>
        <dbReference type="PROSITE-ProRule" id="PRU00335"/>
    </source>
</evidence>
<dbReference type="AlphaFoldDB" id="A0A0X8K8H2"/>
<dbReference type="PRINTS" id="PR00455">
    <property type="entry name" value="HTHTETR"/>
</dbReference>
<dbReference type="Proteomes" id="UP000234914">
    <property type="component" value="Unassembled WGS sequence"/>
</dbReference>
<accession>A0A0X8K8H2</accession>
<dbReference type="InterPro" id="IPR036271">
    <property type="entry name" value="Tet_transcr_reg_TetR-rel_C_sf"/>
</dbReference>
<dbReference type="InterPro" id="IPR009057">
    <property type="entry name" value="Homeodomain-like_sf"/>
</dbReference>
<dbReference type="SUPFAM" id="SSF48498">
    <property type="entry name" value="Tetracyclin repressor-like, C-terminal domain"/>
    <property type="match status" value="1"/>
</dbReference>
<evidence type="ECO:0000313" key="9">
    <source>
        <dbReference type="Proteomes" id="UP000234914"/>
    </source>
</evidence>
<dbReference type="GO" id="GO:0045892">
    <property type="term" value="P:negative regulation of DNA-templated transcription"/>
    <property type="evidence" value="ECO:0007669"/>
    <property type="project" value="InterPro"/>
</dbReference>
<reference evidence="7 10" key="4">
    <citation type="submission" date="2018-06" db="EMBL/GenBank/DDBJ databases">
        <authorList>
            <consortium name="Pathogen Informatics"/>
            <person name="Doyle S."/>
        </authorList>
    </citation>
    <scope>NUCLEOTIDE SEQUENCE [LARGE SCALE GENOMIC DNA]</scope>
    <source>
        <strain evidence="7 10">NCTC10465</strain>
    </source>
</reference>
<dbReference type="Gene3D" id="1.10.10.60">
    <property type="entry name" value="Homeodomain-like"/>
    <property type="match status" value="1"/>
</dbReference>
<dbReference type="GO" id="GO:0003677">
    <property type="term" value="F:DNA binding"/>
    <property type="evidence" value="ECO:0007669"/>
    <property type="project" value="UniProtKB-UniRule"/>
</dbReference>
<gene>
    <name evidence="7" type="primary">rutR</name>
    <name evidence="6" type="ORF">CYJ96_11040</name>
    <name evidence="5" type="ORF">E6P75_12095</name>
    <name evidence="7" type="ORF">NCTC10465_02308</name>
    <name evidence="4" type="ORF">YHS_09670</name>
</gene>
<evidence type="ECO:0000313" key="10">
    <source>
        <dbReference type="Proteomes" id="UP000255230"/>
    </source>
</evidence>
<dbReference type="InterPro" id="IPR050109">
    <property type="entry name" value="HTH-type_TetR-like_transc_reg"/>
</dbReference>
<dbReference type="RefSeq" id="WP_060994630.1">
    <property type="nucleotide sequence ID" value="NZ_CP014236.1"/>
</dbReference>
<reference evidence="6 9" key="2">
    <citation type="submission" date="2017-12" db="EMBL/GenBank/DDBJ databases">
        <title>Phylogenetic diversity of female urinary microbiome.</title>
        <authorList>
            <person name="Thomas-White K."/>
            <person name="Wolfe A.J."/>
        </authorList>
    </citation>
    <scope>NUCLEOTIDE SEQUENCE [LARGE SCALE GENOMIC DNA]</scope>
    <source>
        <strain evidence="6 9">UMB0416</strain>
    </source>
</reference>
<dbReference type="PANTHER" id="PTHR30328">
    <property type="entry name" value="TRANSCRIPTIONAL REPRESSOR"/>
    <property type="match status" value="1"/>
</dbReference>
<geneLocation type="plasmid" evidence="4">
    <name>pYHS1</name>
</geneLocation>
<reference evidence="4" key="1">
    <citation type="submission" date="2017-10" db="EMBL/GenBank/DDBJ databases">
        <title>Complete Genome Sequence from Moraxella oslensis YHS isolated from human skin.</title>
        <authorList>
            <person name="Lee K."/>
            <person name="Lim J.Y."/>
            <person name="Hwang I."/>
        </authorList>
    </citation>
    <scope>NUCLEOTIDE SEQUENCE</scope>
    <source>
        <strain evidence="4">YHS</strain>
        <plasmid evidence="4">pYHS1</plasmid>
    </source>
</reference>
<keyword evidence="4" id="KW-0614">Plasmid</keyword>
<dbReference type="GeneID" id="35779458"/>
<dbReference type="PROSITE" id="PS50977">
    <property type="entry name" value="HTH_TETR_2"/>
    <property type="match status" value="1"/>
</dbReference>
<organism evidence="6 9">
    <name type="scientific">Faucicola osloensis</name>
    <name type="common">Moraxella osloensis</name>
    <dbReference type="NCBI Taxonomy" id="34062"/>
    <lineage>
        <taxon>Bacteria</taxon>
        <taxon>Pseudomonadati</taxon>
        <taxon>Pseudomonadota</taxon>
        <taxon>Gammaproteobacteria</taxon>
        <taxon>Moraxellales</taxon>
        <taxon>Moraxellaceae</taxon>
        <taxon>Faucicola</taxon>
    </lineage>
</organism>
<reference evidence="5" key="5">
    <citation type="submission" date="2019-04" db="EMBL/GenBank/DDBJ databases">
        <title>Moraxella osloensis CCUG 73412, isolated from corneal scrapings as causative agent of keratitis.</title>
        <authorList>
            <person name="Connolly G."/>
            <person name="Jaen-Luchoro D."/>
            <person name="Pinyeiro-Iglesias B."/>
            <person name="Curry A."/>
            <person name="Knowles S."/>
            <person name="Moore E.R.B."/>
        </authorList>
    </citation>
    <scope>NUCLEOTIDE SEQUENCE</scope>
    <source>
        <strain evidence="5">CCUG 73412</strain>
    </source>
</reference>
<name>A0A0X8K8H2_FAUOS</name>
<evidence type="ECO:0000256" key="1">
    <source>
        <dbReference type="ARBA" id="ARBA00023125"/>
    </source>
</evidence>
<evidence type="ECO:0000313" key="8">
    <source>
        <dbReference type="Proteomes" id="UP000229521"/>
    </source>
</evidence>
<evidence type="ECO:0000313" key="6">
    <source>
        <dbReference type="EMBL" id="PKZ67938.1"/>
    </source>
</evidence>
<feature type="domain" description="HTH tetR-type" evidence="3">
    <location>
        <begin position="13"/>
        <end position="73"/>
    </location>
</feature>
<evidence type="ECO:0000313" key="5">
    <source>
        <dbReference type="EMBL" id="MDI4510932.1"/>
    </source>
</evidence>
<dbReference type="Proteomes" id="UP000255230">
    <property type="component" value="Unassembled WGS sequence"/>
</dbReference>
<dbReference type="EMBL" id="CP024177">
    <property type="protein sequence ID" value="ATQ84200.1"/>
    <property type="molecule type" value="Genomic_DNA"/>
</dbReference>
<dbReference type="InterPro" id="IPR001647">
    <property type="entry name" value="HTH_TetR"/>
</dbReference>
<evidence type="ECO:0000313" key="7">
    <source>
        <dbReference type="EMBL" id="STZ04853.1"/>
    </source>
</evidence>
<evidence type="ECO:0000259" key="3">
    <source>
        <dbReference type="PROSITE" id="PS50977"/>
    </source>
</evidence>
<dbReference type="EMBL" id="SSCJ01000016">
    <property type="protein sequence ID" value="MDI4510932.1"/>
    <property type="molecule type" value="Genomic_DNA"/>
</dbReference>
<dbReference type="InterPro" id="IPR013573">
    <property type="entry name" value="Tscrpt_reg_YcdC_C"/>
</dbReference>
<dbReference type="KEGG" id="mos:AXE82_11220"/>